<dbReference type="InterPro" id="IPR005110">
    <property type="entry name" value="MoeA_linker/N"/>
</dbReference>
<accession>A0A918Z0H0</accession>
<dbReference type="CDD" id="cd00887">
    <property type="entry name" value="MoeA"/>
    <property type="match status" value="1"/>
</dbReference>
<comment type="cofactor">
    <cofactor evidence="6">
        <name>Mg(2+)</name>
        <dbReference type="ChEBI" id="CHEBI:18420"/>
    </cofactor>
</comment>
<evidence type="ECO:0000256" key="6">
    <source>
        <dbReference type="RuleBase" id="RU365090"/>
    </source>
</evidence>
<dbReference type="SUPFAM" id="SSF53218">
    <property type="entry name" value="Molybdenum cofactor biosynthesis proteins"/>
    <property type="match status" value="1"/>
</dbReference>
<dbReference type="Proteomes" id="UP000636453">
    <property type="component" value="Unassembled WGS sequence"/>
</dbReference>
<comment type="caution">
    <text evidence="8">The sequence shown here is derived from an EMBL/GenBank/DDBJ whole genome shotgun (WGS) entry which is preliminary data.</text>
</comment>
<evidence type="ECO:0000256" key="5">
    <source>
        <dbReference type="ARBA" id="ARBA00047317"/>
    </source>
</evidence>
<comment type="catalytic activity">
    <reaction evidence="5">
        <text>adenylyl-molybdopterin + molybdate = Mo-molybdopterin + AMP + H(+)</text>
        <dbReference type="Rhea" id="RHEA:35047"/>
        <dbReference type="ChEBI" id="CHEBI:15378"/>
        <dbReference type="ChEBI" id="CHEBI:36264"/>
        <dbReference type="ChEBI" id="CHEBI:62727"/>
        <dbReference type="ChEBI" id="CHEBI:71302"/>
        <dbReference type="ChEBI" id="CHEBI:456215"/>
        <dbReference type="EC" id="2.10.1.1"/>
    </reaction>
</comment>
<dbReference type="InterPro" id="IPR036688">
    <property type="entry name" value="MoeA_C_domain_IV_sf"/>
</dbReference>
<keyword evidence="6" id="KW-0479">Metal-binding</keyword>
<dbReference type="Pfam" id="PF00994">
    <property type="entry name" value="MoCF_biosynth"/>
    <property type="match status" value="1"/>
</dbReference>
<name>A0A918Z0H0_9GAMM</name>
<dbReference type="SUPFAM" id="SSF63882">
    <property type="entry name" value="MoeA N-terminal region -like"/>
    <property type="match status" value="1"/>
</dbReference>
<comment type="function">
    <text evidence="1 6">Catalyzes the insertion of molybdate into adenylated molybdopterin with the concomitant release of AMP.</text>
</comment>
<dbReference type="PANTHER" id="PTHR10192:SF5">
    <property type="entry name" value="GEPHYRIN"/>
    <property type="match status" value="1"/>
</dbReference>
<dbReference type="NCBIfam" id="TIGR00177">
    <property type="entry name" value="molyb_syn"/>
    <property type="match status" value="1"/>
</dbReference>
<dbReference type="Gene3D" id="3.40.980.10">
    <property type="entry name" value="MoaB/Mog-like domain"/>
    <property type="match status" value="1"/>
</dbReference>
<dbReference type="Pfam" id="PF03453">
    <property type="entry name" value="MoeA_N"/>
    <property type="match status" value="1"/>
</dbReference>
<dbReference type="GO" id="GO:0046872">
    <property type="term" value="F:metal ion binding"/>
    <property type="evidence" value="ECO:0007669"/>
    <property type="project" value="UniProtKB-UniRule"/>
</dbReference>
<dbReference type="SMART" id="SM00852">
    <property type="entry name" value="MoCF_biosynth"/>
    <property type="match status" value="1"/>
</dbReference>
<dbReference type="Gene3D" id="2.40.340.10">
    <property type="entry name" value="MoeA, C-terminal, domain IV"/>
    <property type="match status" value="1"/>
</dbReference>
<dbReference type="Pfam" id="PF03454">
    <property type="entry name" value="MoeA_C"/>
    <property type="match status" value="1"/>
</dbReference>
<dbReference type="InterPro" id="IPR005111">
    <property type="entry name" value="MoeA_C_domain_IV"/>
</dbReference>
<evidence type="ECO:0000256" key="1">
    <source>
        <dbReference type="ARBA" id="ARBA00002901"/>
    </source>
</evidence>
<gene>
    <name evidence="8" type="primary">moeA</name>
    <name evidence="8" type="ORF">GCM10007167_11950</name>
</gene>
<evidence type="ECO:0000313" key="9">
    <source>
        <dbReference type="Proteomes" id="UP000636453"/>
    </source>
</evidence>
<dbReference type="GO" id="GO:0005829">
    <property type="term" value="C:cytosol"/>
    <property type="evidence" value="ECO:0007669"/>
    <property type="project" value="TreeGrafter"/>
</dbReference>
<dbReference type="NCBIfam" id="NF045515">
    <property type="entry name" value="Glp_gephyrin"/>
    <property type="match status" value="1"/>
</dbReference>
<keyword evidence="9" id="KW-1185">Reference proteome</keyword>
<dbReference type="Gene3D" id="2.170.190.11">
    <property type="entry name" value="Molybdopterin biosynthesis moea protein, domain 3"/>
    <property type="match status" value="1"/>
</dbReference>
<evidence type="ECO:0000313" key="8">
    <source>
        <dbReference type="EMBL" id="GHE31580.1"/>
    </source>
</evidence>
<dbReference type="InterPro" id="IPR036135">
    <property type="entry name" value="MoeA_linker/N_sf"/>
</dbReference>
<dbReference type="PROSITE" id="PS01079">
    <property type="entry name" value="MOCF_BIOSYNTHESIS_2"/>
    <property type="match status" value="1"/>
</dbReference>
<dbReference type="InterPro" id="IPR001453">
    <property type="entry name" value="MoaB/Mog_dom"/>
</dbReference>
<dbReference type="SUPFAM" id="SSF63867">
    <property type="entry name" value="MoeA C-terminal domain-like"/>
    <property type="match status" value="1"/>
</dbReference>
<keyword evidence="6" id="KW-0808">Transferase</keyword>
<evidence type="ECO:0000256" key="3">
    <source>
        <dbReference type="ARBA" id="ARBA00010763"/>
    </source>
</evidence>
<dbReference type="InterPro" id="IPR008284">
    <property type="entry name" value="MoCF_biosynth_CS"/>
</dbReference>
<keyword evidence="6" id="KW-0460">Magnesium</keyword>
<dbReference type="GO" id="GO:0006777">
    <property type="term" value="P:Mo-molybdopterin cofactor biosynthetic process"/>
    <property type="evidence" value="ECO:0007669"/>
    <property type="project" value="UniProtKB-UniRule"/>
</dbReference>
<keyword evidence="4 6" id="KW-0501">Molybdenum cofactor biosynthesis</keyword>
<dbReference type="InterPro" id="IPR038987">
    <property type="entry name" value="MoeA-like"/>
</dbReference>
<evidence type="ECO:0000259" key="7">
    <source>
        <dbReference type="SMART" id="SM00852"/>
    </source>
</evidence>
<dbReference type="GO" id="GO:0061599">
    <property type="term" value="F:molybdopterin molybdotransferase activity"/>
    <property type="evidence" value="ECO:0007669"/>
    <property type="project" value="UniProtKB-UniRule"/>
</dbReference>
<dbReference type="InterPro" id="IPR036425">
    <property type="entry name" value="MoaB/Mog-like_dom_sf"/>
</dbReference>
<evidence type="ECO:0000256" key="4">
    <source>
        <dbReference type="ARBA" id="ARBA00023150"/>
    </source>
</evidence>
<reference evidence="8" key="1">
    <citation type="journal article" date="2014" name="Int. J. Syst. Evol. Microbiol.">
        <title>Complete genome sequence of Corynebacterium casei LMG S-19264T (=DSM 44701T), isolated from a smear-ripened cheese.</title>
        <authorList>
            <consortium name="US DOE Joint Genome Institute (JGI-PGF)"/>
            <person name="Walter F."/>
            <person name="Albersmeier A."/>
            <person name="Kalinowski J."/>
            <person name="Ruckert C."/>
        </authorList>
    </citation>
    <scope>NUCLEOTIDE SEQUENCE</scope>
    <source>
        <strain evidence="8">KCTC 32020</strain>
    </source>
</reference>
<evidence type="ECO:0000256" key="2">
    <source>
        <dbReference type="ARBA" id="ARBA00005046"/>
    </source>
</evidence>
<dbReference type="Gene3D" id="3.90.105.10">
    <property type="entry name" value="Molybdopterin biosynthesis moea protein, domain 2"/>
    <property type="match status" value="1"/>
</dbReference>
<feature type="domain" description="MoaB/Mog" evidence="7">
    <location>
        <begin position="193"/>
        <end position="334"/>
    </location>
</feature>
<keyword evidence="6" id="KW-0500">Molybdenum</keyword>
<protein>
    <recommendedName>
        <fullName evidence="6">Molybdopterin molybdenumtransferase</fullName>
        <ecNumber evidence="6">2.10.1.1</ecNumber>
    </recommendedName>
</protein>
<reference evidence="8" key="2">
    <citation type="submission" date="2020-09" db="EMBL/GenBank/DDBJ databases">
        <authorList>
            <person name="Sun Q."/>
            <person name="Kim S."/>
        </authorList>
    </citation>
    <scope>NUCLEOTIDE SEQUENCE</scope>
    <source>
        <strain evidence="8">KCTC 32020</strain>
    </source>
</reference>
<organism evidence="8 9">
    <name type="scientific">Vulcaniibacterium thermophilum</name>
    <dbReference type="NCBI Taxonomy" id="1169913"/>
    <lineage>
        <taxon>Bacteria</taxon>
        <taxon>Pseudomonadati</taxon>
        <taxon>Pseudomonadota</taxon>
        <taxon>Gammaproteobacteria</taxon>
        <taxon>Lysobacterales</taxon>
        <taxon>Lysobacteraceae</taxon>
        <taxon>Vulcaniibacterium</taxon>
    </lineage>
</organism>
<dbReference type="PANTHER" id="PTHR10192">
    <property type="entry name" value="MOLYBDOPTERIN BIOSYNTHESIS PROTEIN"/>
    <property type="match status" value="1"/>
</dbReference>
<comment type="pathway">
    <text evidence="2 6">Cofactor biosynthesis; molybdopterin biosynthesis.</text>
</comment>
<comment type="similarity">
    <text evidence="3 6">Belongs to the MoeA family.</text>
</comment>
<proteinExistence type="inferred from homology"/>
<dbReference type="EMBL" id="BNCF01000005">
    <property type="protein sequence ID" value="GHE31580.1"/>
    <property type="molecule type" value="Genomic_DNA"/>
</dbReference>
<sequence>MGDAAATGREARMIAIDEARALVLAECGRLEVERVPAARAPGRVLAEDLCAQVALPPFDNAAMDGFALACDGTHLPAGGVWEVAGVQAAGDARAHAVHGAWRIMTGAALPPGTDTVVPVEQVDVLARGGGGEPERIRLTADAARGQHVRRAGEDVGPGMRVLDAGTRVGAVEQMLLAALGVSTVAVRRAPRVALVSTGRELVDDPAQPLAPGRIRNSNGPYLAEEFRTRDADIVLQATIADDPAHYAEALRQAMALGCDLVISTGAVSMGEFDFVPAALDALQARIVFHKVRIRPGKPLLFAVLPTGALFFGLPGNPVSAAVGLRFFVDPALRAMRDQPPERPLRVPLAVDVRKKVGLCHLQKARLAADAQGRLGVRPLPGQESFRILPLARANAWAVLPEAADVLAAGTMVEVYGQAPGTWRLVEEGCDI</sequence>
<dbReference type="EC" id="2.10.1.1" evidence="6"/>
<dbReference type="AlphaFoldDB" id="A0A918Z0H0"/>